<sequence length="172" mass="19083">MFCVTLYRENCTVKTRATKLFWNHYMKPYIIFRYRKNKVPERTGKRAKAHSLSALARSANMFFVLLAILNVDVVRADCIRDRGGDVVCALGACERDRKGDVFCTGLGGGIAADDRDRLFCGIGQCRRDRDGDIWCSIVQGGGAATDSRGEVKCYGGCERGRQKLCKPGKSGK</sequence>
<reference evidence="1" key="1">
    <citation type="submission" date="2019-02" db="EMBL/GenBank/DDBJ databases">
        <authorList>
            <person name="Gruber-Vodicka R. H."/>
            <person name="Seah K. B. B."/>
        </authorList>
    </citation>
    <scope>NUCLEOTIDE SEQUENCE</scope>
    <source>
        <strain evidence="2">BECK_BY19</strain>
        <strain evidence="1">BECK_BY8</strain>
    </source>
</reference>
<organism evidence="1">
    <name type="scientific">Candidatus Kentrum sp. UNK</name>
    <dbReference type="NCBI Taxonomy" id="2126344"/>
    <lineage>
        <taxon>Bacteria</taxon>
        <taxon>Pseudomonadati</taxon>
        <taxon>Pseudomonadota</taxon>
        <taxon>Gammaproteobacteria</taxon>
        <taxon>Candidatus Kentrum</taxon>
    </lineage>
</organism>
<evidence type="ECO:0000313" key="1">
    <source>
        <dbReference type="EMBL" id="VFK67275.1"/>
    </source>
</evidence>
<proteinExistence type="predicted"/>
<name>A0A451AMM8_9GAMM</name>
<accession>A0A451AMM8</accession>
<dbReference type="AlphaFoldDB" id="A0A451AMM8"/>
<dbReference type="EMBL" id="CAADGD010000125">
    <property type="protein sequence ID" value="VFK72611.1"/>
    <property type="molecule type" value="Genomic_DNA"/>
</dbReference>
<evidence type="ECO:0000313" key="2">
    <source>
        <dbReference type="EMBL" id="VFK72611.1"/>
    </source>
</evidence>
<protein>
    <submittedName>
        <fullName evidence="1">Uncharacterized protein</fullName>
    </submittedName>
</protein>
<dbReference type="EMBL" id="CAADFZ010000133">
    <property type="protein sequence ID" value="VFK67275.1"/>
    <property type="molecule type" value="Genomic_DNA"/>
</dbReference>
<gene>
    <name evidence="1" type="ORF">BECKUNK1418G_GA0071005_11337</name>
    <name evidence="2" type="ORF">BECKUNK1418H_GA0071006_11257</name>
</gene>